<proteinExistence type="predicted"/>
<organism evidence="1 2">
    <name type="scientific">Anaerosolibacter carboniphilus</name>
    <dbReference type="NCBI Taxonomy" id="1417629"/>
    <lineage>
        <taxon>Bacteria</taxon>
        <taxon>Bacillati</taxon>
        <taxon>Bacillota</taxon>
        <taxon>Clostridia</taxon>
        <taxon>Peptostreptococcales</taxon>
        <taxon>Thermotaleaceae</taxon>
        <taxon>Anaerosolibacter</taxon>
    </lineage>
</organism>
<dbReference type="Proteomes" id="UP000579281">
    <property type="component" value="Unassembled WGS sequence"/>
</dbReference>
<gene>
    <name evidence="1" type="ORF">HNQ80_004971</name>
</gene>
<evidence type="ECO:0000313" key="1">
    <source>
        <dbReference type="EMBL" id="MBB6218796.1"/>
    </source>
</evidence>
<dbReference type="EMBL" id="JACHEN010000049">
    <property type="protein sequence ID" value="MBB6218796.1"/>
    <property type="molecule type" value="Genomic_DNA"/>
</dbReference>
<reference evidence="1 2" key="1">
    <citation type="submission" date="2020-08" db="EMBL/GenBank/DDBJ databases">
        <title>Genomic Encyclopedia of Type Strains, Phase IV (KMG-IV): sequencing the most valuable type-strain genomes for metagenomic binning, comparative biology and taxonomic classification.</title>
        <authorList>
            <person name="Goeker M."/>
        </authorList>
    </citation>
    <scope>NUCLEOTIDE SEQUENCE [LARGE SCALE GENOMIC DNA]</scope>
    <source>
        <strain evidence="1 2">DSM 103526</strain>
    </source>
</reference>
<name>A0A841KYE0_9FIRM</name>
<protein>
    <submittedName>
        <fullName evidence="1">Uncharacterized protein</fullName>
    </submittedName>
</protein>
<dbReference type="AlphaFoldDB" id="A0A841KYE0"/>
<comment type="caution">
    <text evidence="1">The sequence shown here is derived from an EMBL/GenBank/DDBJ whole genome shotgun (WGS) entry which is preliminary data.</text>
</comment>
<accession>A0A841KYE0</accession>
<evidence type="ECO:0000313" key="2">
    <source>
        <dbReference type="Proteomes" id="UP000579281"/>
    </source>
</evidence>
<sequence length="30" mass="3092">MPQSEGCSGCFAAVEGELDSPGEAYEVCIL</sequence>
<keyword evidence="2" id="KW-1185">Reference proteome</keyword>